<dbReference type="PANTHER" id="PTHR42928">
    <property type="entry name" value="TRICARBOXYLATE-BINDING PROTEIN"/>
    <property type="match status" value="1"/>
</dbReference>
<protein>
    <submittedName>
        <fullName evidence="3">Tripartite tricarboxylate transporter substrate binding protein</fullName>
    </submittedName>
</protein>
<feature type="signal peptide" evidence="2">
    <location>
        <begin position="1"/>
        <end position="24"/>
    </location>
</feature>
<dbReference type="InterPro" id="IPR005064">
    <property type="entry name" value="BUG"/>
</dbReference>
<dbReference type="InterPro" id="IPR042100">
    <property type="entry name" value="Bug_dom1"/>
</dbReference>
<evidence type="ECO:0000256" key="2">
    <source>
        <dbReference type="SAM" id="SignalP"/>
    </source>
</evidence>
<proteinExistence type="inferred from homology"/>
<dbReference type="Proteomes" id="UP000253501">
    <property type="component" value="Unassembled WGS sequence"/>
</dbReference>
<dbReference type="AlphaFoldDB" id="A0A367PNU7"/>
<dbReference type="Gene3D" id="3.40.190.150">
    <property type="entry name" value="Bordetella uptake gene, domain 1"/>
    <property type="match status" value="1"/>
</dbReference>
<accession>A0A367PNU7</accession>
<evidence type="ECO:0000256" key="1">
    <source>
        <dbReference type="ARBA" id="ARBA00006987"/>
    </source>
</evidence>
<sequence>MISRRQFLAAALAAPALPGMPARADSSAEAWPRHPVRLVVTFPPGGSSDIVARLLAPVLQEKLGQPFVTDNRPGAGSTIGAAAVAAAPNDGYTLLMSNSAALSISPFLLRRPAYDPVRSFTHVHYIGAVPTVFAVHPSVPARNLAELAAWIRAQRDPVPFGSGGAGSVAHIVGELFGQQAGLRLTHVPYKGAGPMRADLLGGQIPFAVDALPQNLPLLQSGALRLLAVTSAQRVPQAPQLPTVAQAGYPGLVAENFVGVSAPANLPEDIVQRLHQQLQVILQQPALRGRLEAQGFVLAERRPDEFAAYVRQQAHAWGPVVAATGATLS</sequence>
<dbReference type="PANTHER" id="PTHR42928:SF5">
    <property type="entry name" value="BLR1237 PROTEIN"/>
    <property type="match status" value="1"/>
</dbReference>
<gene>
    <name evidence="3" type="ORF">DDK22_08255</name>
</gene>
<dbReference type="Pfam" id="PF03401">
    <property type="entry name" value="TctC"/>
    <property type="match status" value="1"/>
</dbReference>
<name>A0A367PNU7_CUPNE</name>
<dbReference type="InterPro" id="IPR006311">
    <property type="entry name" value="TAT_signal"/>
</dbReference>
<comment type="similarity">
    <text evidence="1">Belongs to the UPF0065 (bug) family.</text>
</comment>
<dbReference type="PROSITE" id="PS51318">
    <property type="entry name" value="TAT"/>
    <property type="match status" value="1"/>
</dbReference>
<dbReference type="Gene3D" id="3.40.190.10">
    <property type="entry name" value="Periplasmic binding protein-like II"/>
    <property type="match status" value="1"/>
</dbReference>
<evidence type="ECO:0000313" key="3">
    <source>
        <dbReference type="EMBL" id="RCJ08867.1"/>
    </source>
</evidence>
<comment type="caution">
    <text evidence="3">The sequence shown here is derived from an EMBL/GenBank/DDBJ whole genome shotgun (WGS) entry which is preliminary data.</text>
</comment>
<keyword evidence="2" id="KW-0732">Signal</keyword>
<organism evidence="3 4">
    <name type="scientific">Cupriavidus necator</name>
    <name type="common">Alcaligenes eutrophus</name>
    <name type="synonym">Ralstonia eutropha</name>
    <dbReference type="NCBI Taxonomy" id="106590"/>
    <lineage>
        <taxon>Bacteria</taxon>
        <taxon>Pseudomonadati</taxon>
        <taxon>Pseudomonadota</taxon>
        <taxon>Betaproteobacteria</taxon>
        <taxon>Burkholderiales</taxon>
        <taxon>Burkholderiaceae</taxon>
        <taxon>Cupriavidus</taxon>
    </lineage>
</organism>
<reference evidence="3 4" key="1">
    <citation type="submission" date="2018-04" db="EMBL/GenBank/DDBJ databases">
        <title>Cupriavidus necator CR12 genome sequencing and assembly.</title>
        <authorList>
            <person name="Ben Fekih I."/>
            <person name="Mazhar H.S."/>
            <person name="Bello S.K."/>
            <person name="Rensing C."/>
        </authorList>
    </citation>
    <scope>NUCLEOTIDE SEQUENCE [LARGE SCALE GENOMIC DNA]</scope>
    <source>
        <strain evidence="3 4">CR12</strain>
    </source>
</reference>
<evidence type="ECO:0000313" key="4">
    <source>
        <dbReference type="Proteomes" id="UP000253501"/>
    </source>
</evidence>
<dbReference type="EMBL" id="QDHA01000020">
    <property type="protein sequence ID" value="RCJ08867.1"/>
    <property type="molecule type" value="Genomic_DNA"/>
</dbReference>
<dbReference type="SUPFAM" id="SSF53850">
    <property type="entry name" value="Periplasmic binding protein-like II"/>
    <property type="match status" value="1"/>
</dbReference>
<feature type="chain" id="PRO_5016784827" evidence="2">
    <location>
        <begin position="25"/>
        <end position="328"/>
    </location>
</feature>
<dbReference type="RefSeq" id="WP_114131541.1">
    <property type="nucleotide sequence ID" value="NZ_CP068434.1"/>
</dbReference>
<dbReference type="PIRSF" id="PIRSF017082">
    <property type="entry name" value="YflP"/>
    <property type="match status" value="1"/>
</dbReference>
<dbReference type="CDD" id="cd07012">
    <property type="entry name" value="PBP2_Bug_TTT"/>
    <property type="match status" value="1"/>
</dbReference>